<dbReference type="GO" id="GO:0007508">
    <property type="term" value="P:larval heart development"/>
    <property type="evidence" value="ECO:0007669"/>
    <property type="project" value="TreeGrafter"/>
</dbReference>
<dbReference type="PANTHER" id="PTHR33395">
    <property type="entry name" value="TRANSCRIPTASE, PUTATIVE-RELATED-RELATED"/>
    <property type="match status" value="1"/>
</dbReference>
<dbReference type="GO" id="GO:0031012">
    <property type="term" value="C:extracellular matrix"/>
    <property type="evidence" value="ECO:0007669"/>
    <property type="project" value="TreeGrafter"/>
</dbReference>
<feature type="non-terminal residue" evidence="1">
    <location>
        <position position="101"/>
    </location>
</feature>
<proteinExistence type="predicted"/>
<evidence type="ECO:0000313" key="2">
    <source>
        <dbReference type="Proteomes" id="UP000054379"/>
    </source>
</evidence>
<dbReference type="PANTHER" id="PTHR33395:SF22">
    <property type="entry name" value="REVERSE TRANSCRIPTASE DOMAIN-CONTAINING PROTEIN"/>
    <property type="match status" value="1"/>
</dbReference>
<feature type="non-terminal residue" evidence="1">
    <location>
        <position position="1"/>
    </location>
</feature>
<dbReference type="GO" id="GO:0061343">
    <property type="term" value="P:cell adhesion involved in heart morphogenesis"/>
    <property type="evidence" value="ECO:0007669"/>
    <property type="project" value="TreeGrafter"/>
</dbReference>
<dbReference type="EMBL" id="KK664075">
    <property type="protein sequence ID" value="KFQ10082.1"/>
    <property type="molecule type" value="Genomic_DNA"/>
</dbReference>
<name>A0A091PQA3_HALAL</name>
<reference evidence="1 2" key="1">
    <citation type="submission" date="2014-04" db="EMBL/GenBank/DDBJ databases">
        <title>Genome evolution of avian class.</title>
        <authorList>
            <person name="Zhang G."/>
            <person name="Li C."/>
        </authorList>
    </citation>
    <scope>NUCLEOTIDE SEQUENCE [LARGE SCALE GENOMIC DNA]</scope>
    <source>
        <strain evidence="1">BGI_N329</strain>
    </source>
</reference>
<dbReference type="AlphaFoldDB" id="A0A091PQA3"/>
<evidence type="ECO:0000313" key="1">
    <source>
        <dbReference type="EMBL" id="KFQ10082.1"/>
    </source>
</evidence>
<sequence length="101" mass="11546">DHLRNLKVHKSVGLDEMHPQVLRELADEVAEPLSNISEKPWESGEVCTGWKRGKITSIFKKGKKEKPGNYRPGSLTCMPGKVMEHILLENMLRHMETKEVI</sequence>
<protein>
    <recommendedName>
        <fullName evidence="3">RNA-directed DNA polymerase from mobile element jockey</fullName>
    </recommendedName>
</protein>
<gene>
    <name evidence="1" type="ORF">N329_01119</name>
</gene>
<evidence type="ECO:0008006" key="3">
    <source>
        <dbReference type="Google" id="ProtNLM"/>
    </source>
</evidence>
<organism evidence="1 2">
    <name type="scientific">Haliaeetus albicilla</name>
    <name type="common">White-tailed sea-eagle</name>
    <name type="synonym">Falco albicilla</name>
    <dbReference type="NCBI Taxonomy" id="8969"/>
    <lineage>
        <taxon>Eukaryota</taxon>
        <taxon>Metazoa</taxon>
        <taxon>Chordata</taxon>
        <taxon>Craniata</taxon>
        <taxon>Vertebrata</taxon>
        <taxon>Euteleostomi</taxon>
        <taxon>Archelosauria</taxon>
        <taxon>Archosauria</taxon>
        <taxon>Dinosauria</taxon>
        <taxon>Saurischia</taxon>
        <taxon>Theropoda</taxon>
        <taxon>Coelurosauria</taxon>
        <taxon>Aves</taxon>
        <taxon>Neognathae</taxon>
        <taxon>Neoaves</taxon>
        <taxon>Telluraves</taxon>
        <taxon>Accipitrimorphae</taxon>
        <taxon>Accipitriformes</taxon>
        <taxon>Accipitridae</taxon>
        <taxon>Accipitrinae</taxon>
        <taxon>Haliaeetus</taxon>
    </lineage>
</organism>
<accession>A0A091PQA3</accession>
<dbReference type="Proteomes" id="UP000054379">
    <property type="component" value="Unassembled WGS sequence"/>
</dbReference>